<sequence>MTETAKPRPVTIETGIDTHLANTAPAPAQVGNGNAVHYVRKDAFHAHTIGCNRRVSRELTEQQAAGRKECGSCKRATEALAAEQPTEQAPAAEAAPEWRTLKGVGANGAFVVYGELHEVRGKLVFRSWGTRQEVKGEPHTFTRQWTERGGYRYLEATEGRTAEFSGGVATKCWVVDDAPPAAPADEPAVSAEDAEAAKVADIERRVRPLDADTTTPKTMFDPELTYYADGTPVVMRAKGIERTGSTFGMADGAAYAYQAVRWDDGGADLVAPHVLHRAEAHRQELVTEVAARILVLSSHITAHAFQPVDQPDGERIAWTFRTGRGARARYHWASVRNVISLGDGSEYRWRAEQAARLARRTGLDEAPMPEHIALVTAEPDETLERMVTALDQDTVYVKEDGAGRWVVKRGGTFLGTVHDEGARMRRGRFAAWAPYSERRDGIVGFFHDMDAARDAVAKAWPVELAEIAGELGVPVAQVLEVAEQVDQEWRAEGRRAVLRAEAYTGTDSRVTQAAAAEVRQRLELAG</sequence>
<gene>
    <name evidence="1" type="ORF">GCM10010390_92190</name>
</gene>
<organism evidence="1 2">
    <name type="scientific">Streptomyces mordarskii</name>
    <dbReference type="NCBI Taxonomy" id="1226758"/>
    <lineage>
        <taxon>Bacteria</taxon>
        <taxon>Bacillati</taxon>
        <taxon>Actinomycetota</taxon>
        <taxon>Actinomycetes</taxon>
        <taxon>Kitasatosporales</taxon>
        <taxon>Streptomycetaceae</taxon>
        <taxon>Streptomyces</taxon>
    </lineage>
</organism>
<name>A0ABP3PWL6_9ACTN</name>
<proteinExistence type="predicted"/>
<comment type="caution">
    <text evidence="1">The sequence shown here is derived from an EMBL/GenBank/DDBJ whole genome shotgun (WGS) entry which is preliminary data.</text>
</comment>
<accession>A0ABP3PWL6</accession>
<reference evidence="2" key="1">
    <citation type="journal article" date="2019" name="Int. J. Syst. Evol. Microbiol.">
        <title>The Global Catalogue of Microorganisms (GCM) 10K type strain sequencing project: providing services to taxonomists for standard genome sequencing and annotation.</title>
        <authorList>
            <consortium name="The Broad Institute Genomics Platform"/>
            <consortium name="The Broad Institute Genome Sequencing Center for Infectious Disease"/>
            <person name="Wu L."/>
            <person name="Ma J."/>
        </authorList>
    </citation>
    <scope>NUCLEOTIDE SEQUENCE [LARGE SCALE GENOMIC DNA]</scope>
    <source>
        <strain evidence="2">JCM 5052</strain>
    </source>
</reference>
<dbReference type="EMBL" id="BAAABZ010000099">
    <property type="protein sequence ID" value="GAA0574788.1"/>
    <property type="molecule type" value="Genomic_DNA"/>
</dbReference>
<evidence type="ECO:0000313" key="1">
    <source>
        <dbReference type="EMBL" id="GAA0574788.1"/>
    </source>
</evidence>
<keyword evidence="2" id="KW-1185">Reference proteome</keyword>
<protein>
    <submittedName>
        <fullName evidence="1">Uncharacterized protein</fullName>
    </submittedName>
</protein>
<evidence type="ECO:0000313" key="2">
    <source>
        <dbReference type="Proteomes" id="UP001501576"/>
    </source>
</evidence>
<dbReference type="Proteomes" id="UP001501576">
    <property type="component" value="Unassembled WGS sequence"/>
</dbReference>
<dbReference type="RefSeq" id="WP_346161744.1">
    <property type="nucleotide sequence ID" value="NZ_BAAABZ010000099.1"/>
</dbReference>